<dbReference type="EMBL" id="CP001157">
    <property type="protein sequence ID" value="ACO78144.1"/>
    <property type="molecule type" value="Genomic_DNA"/>
</dbReference>
<dbReference type="HOGENOM" id="CLU_190432_1_0_6"/>
<organism evidence="1 2">
    <name type="scientific">Azotobacter vinelandii (strain DJ / ATCC BAA-1303)</name>
    <dbReference type="NCBI Taxonomy" id="322710"/>
    <lineage>
        <taxon>Bacteria</taxon>
        <taxon>Pseudomonadati</taxon>
        <taxon>Pseudomonadota</taxon>
        <taxon>Gammaproteobacteria</taxon>
        <taxon>Pseudomonadales</taxon>
        <taxon>Pseudomonadaceae</taxon>
        <taxon>Azotobacter</taxon>
    </lineage>
</organism>
<accession>C1DEF9</accession>
<dbReference type="AlphaFoldDB" id="C1DEF9"/>
<keyword evidence="2" id="KW-1185">Reference proteome</keyword>
<evidence type="ECO:0000313" key="1">
    <source>
        <dbReference type="EMBL" id="ACO78144.1"/>
    </source>
</evidence>
<dbReference type="EnsemblBacteria" id="ACO78144">
    <property type="protein sequence ID" value="ACO78144"/>
    <property type="gene ID" value="Avin_19330"/>
</dbReference>
<reference evidence="1 2" key="1">
    <citation type="journal article" date="2009" name="J. Bacteriol.">
        <title>Genome sequence of Azotobacter vinelandii, an obligate aerobe specialized to support diverse anaerobic metabolic processes.</title>
        <authorList>
            <person name="Setubal J.C."/>
            <person name="dos Santos P."/>
            <person name="Goldman B.S."/>
            <person name="Ertesvag H."/>
            <person name="Espin G."/>
            <person name="Rubio L.M."/>
            <person name="Valla S."/>
            <person name="Almeida N.F."/>
            <person name="Balasubramanian D."/>
            <person name="Cromes L."/>
            <person name="Curatti L."/>
            <person name="Du Z."/>
            <person name="Godsy E."/>
            <person name="Goodner B."/>
            <person name="Hellner-Burris K."/>
            <person name="Hernandez J.A."/>
            <person name="Houmiel K."/>
            <person name="Imperial J."/>
            <person name="Kennedy C."/>
            <person name="Larson T.J."/>
            <person name="Latreille P."/>
            <person name="Ligon L.S."/>
            <person name="Lu J."/>
            <person name="Maerk M."/>
            <person name="Miller N.M."/>
            <person name="Norton S."/>
            <person name="O'Carroll I.P."/>
            <person name="Paulsen I."/>
            <person name="Raulfs E.C."/>
            <person name="Roemer R."/>
            <person name="Rosser J."/>
            <person name="Segura D."/>
            <person name="Slater S."/>
            <person name="Stricklin S.L."/>
            <person name="Studholme D.J."/>
            <person name="Sun J."/>
            <person name="Viana C.J."/>
            <person name="Wallin E."/>
            <person name="Wang B."/>
            <person name="Wheeler C."/>
            <person name="Zhu H."/>
            <person name="Dean D.R."/>
            <person name="Dixon R."/>
            <person name="Wood D."/>
        </authorList>
    </citation>
    <scope>NUCLEOTIDE SEQUENCE [LARGE SCALE GENOMIC DNA]</scope>
    <source>
        <strain evidence="2">DJ / ATCC BAA-1303</strain>
    </source>
</reference>
<protein>
    <submittedName>
        <fullName evidence="1">Uncharacterized protein</fullName>
    </submittedName>
</protein>
<dbReference type="STRING" id="322710.Avin_19330"/>
<dbReference type="KEGG" id="avn:Avin_19330"/>
<name>C1DEF9_AZOVD</name>
<dbReference type="Proteomes" id="UP000002424">
    <property type="component" value="Chromosome"/>
</dbReference>
<proteinExistence type="predicted"/>
<gene>
    <name evidence="1" type="ordered locus">Avin_19330</name>
</gene>
<dbReference type="OrthoDB" id="6984266at2"/>
<evidence type="ECO:0000313" key="2">
    <source>
        <dbReference type="Proteomes" id="UP000002424"/>
    </source>
</evidence>
<sequence length="87" mass="9601">MEEQDMAIWSITFNKDGNTVKMVTESVTKPTVEEASQKVLELARREGFEYQDREFGSAGGNNGGIKEPAVQLFERYGITLSGILKAG</sequence>